<feature type="domain" description="PB1" evidence="2">
    <location>
        <begin position="4"/>
        <end position="106"/>
    </location>
</feature>
<keyword evidence="4" id="KW-1185">Reference proteome</keyword>
<dbReference type="PANTHER" id="PTHR31066">
    <property type="entry name" value="OS05G0427100 PROTEIN-RELATED"/>
    <property type="match status" value="1"/>
</dbReference>
<evidence type="ECO:0000313" key="3">
    <source>
        <dbReference type="EMBL" id="MED6135995.1"/>
    </source>
</evidence>
<evidence type="ECO:0000313" key="4">
    <source>
        <dbReference type="Proteomes" id="UP001341840"/>
    </source>
</evidence>
<accession>A0ABU6SIQ8</accession>
<dbReference type="Proteomes" id="UP001341840">
    <property type="component" value="Unassembled WGS sequence"/>
</dbReference>
<gene>
    <name evidence="3" type="ORF">PIB30_051863</name>
</gene>
<comment type="caution">
    <text evidence="3">The sequence shown here is derived from an EMBL/GenBank/DDBJ whole genome shotgun (WGS) entry which is preliminary data.</text>
</comment>
<reference evidence="3 4" key="1">
    <citation type="journal article" date="2023" name="Plants (Basel)">
        <title>Bridging the Gap: Combining Genomics and Transcriptomics Approaches to Understand Stylosanthes scabra, an Orphan Legume from the Brazilian Caatinga.</title>
        <authorList>
            <person name="Ferreira-Neto J.R.C."/>
            <person name="da Silva M.D."/>
            <person name="Binneck E."/>
            <person name="de Melo N.F."/>
            <person name="da Silva R.H."/>
            <person name="de Melo A.L.T.M."/>
            <person name="Pandolfi V."/>
            <person name="Bustamante F.O."/>
            <person name="Brasileiro-Vidal A.C."/>
            <person name="Benko-Iseppon A.M."/>
        </authorList>
    </citation>
    <scope>NUCLEOTIDE SEQUENCE [LARGE SCALE GENOMIC DNA]</scope>
    <source>
        <tissue evidence="3">Leaves</tissue>
    </source>
</reference>
<dbReference type="Pfam" id="PF00564">
    <property type="entry name" value="PB1"/>
    <property type="match status" value="1"/>
</dbReference>
<protein>
    <recommendedName>
        <fullName evidence="2">PB1 domain-containing protein</fullName>
    </recommendedName>
</protein>
<dbReference type="InterPro" id="IPR053198">
    <property type="entry name" value="Gynoecium_Dev_Regulator"/>
</dbReference>
<proteinExistence type="predicted"/>
<dbReference type="SUPFAM" id="SSF54277">
    <property type="entry name" value="CAD &amp; PB1 domains"/>
    <property type="match status" value="1"/>
</dbReference>
<dbReference type="EMBL" id="JASCZI010060786">
    <property type="protein sequence ID" value="MED6135995.1"/>
    <property type="molecule type" value="Genomic_DNA"/>
</dbReference>
<evidence type="ECO:0000256" key="1">
    <source>
        <dbReference type="SAM" id="Phobius"/>
    </source>
</evidence>
<evidence type="ECO:0000259" key="2">
    <source>
        <dbReference type="SMART" id="SM00666"/>
    </source>
</evidence>
<name>A0ABU6SIQ8_9FABA</name>
<keyword evidence="1" id="KW-1133">Transmembrane helix</keyword>
<organism evidence="3 4">
    <name type="scientific">Stylosanthes scabra</name>
    <dbReference type="NCBI Taxonomy" id="79078"/>
    <lineage>
        <taxon>Eukaryota</taxon>
        <taxon>Viridiplantae</taxon>
        <taxon>Streptophyta</taxon>
        <taxon>Embryophyta</taxon>
        <taxon>Tracheophyta</taxon>
        <taxon>Spermatophyta</taxon>
        <taxon>Magnoliopsida</taxon>
        <taxon>eudicotyledons</taxon>
        <taxon>Gunneridae</taxon>
        <taxon>Pentapetalae</taxon>
        <taxon>rosids</taxon>
        <taxon>fabids</taxon>
        <taxon>Fabales</taxon>
        <taxon>Fabaceae</taxon>
        <taxon>Papilionoideae</taxon>
        <taxon>50 kb inversion clade</taxon>
        <taxon>dalbergioids sensu lato</taxon>
        <taxon>Dalbergieae</taxon>
        <taxon>Pterocarpus clade</taxon>
        <taxon>Stylosanthes</taxon>
    </lineage>
</organism>
<dbReference type="InterPro" id="IPR000270">
    <property type="entry name" value="PB1_dom"/>
</dbReference>
<keyword evidence="1" id="KW-0812">Transmembrane</keyword>
<dbReference type="SMART" id="SM00666">
    <property type="entry name" value="PB1"/>
    <property type="match status" value="1"/>
</dbReference>
<keyword evidence="1" id="KW-0472">Membrane</keyword>
<feature type="transmembrane region" description="Helical" evidence="1">
    <location>
        <begin position="160"/>
        <end position="184"/>
    </location>
</feature>
<sequence length="324" mass="35614">MENLLKFKCSFGGQIRGHEGDHFSYDGGNHKMLHVRGDINFDCMTAELSNLFPGATVTSFKYLIPGDTLLITVDNDRDLRNLMREYNQHCGGSASPSPMRIFLDAANQGSAAVAPPASIPENASSNDDRGVKMEVEGQVEWKWVRFVGSASFSLPGPLTLLSFLFLLAALILLLLCIPIALLVVQNYSMAKAVAEIGNFELHHDNHRLIQLEKPIIQLPVPGTLVVPAKDDEYTIEMVLHDKKGSKIHASIPKVLVKKFCPVANIFQNGNIDCKELIDITISAEVVGNEGRQIVITLEDMEQGACSEQLLCIKASCEPLHNGRH</sequence>
<dbReference type="PANTHER" id="PTHR31066:SF85">
    <property type="entry name" value="OS02G0809100 PROTEIN"/>
    <property type="match status" value="1"/>
</dbReference>